<reference evidence="1 2" key="1">
    <citation type="submission" date="2024-01" db="EMBL/GenBank/DDBJ databases">
        <title>Genome assemblies of Stephania.</title>
        <authorList>
            <person name="Yang L."/>
        </authorList>
    </citation>
    <scope>NUCLEOTIDE SEQUENCE [LARGE SCALE GENOMIC DNA]</scope>
    <source>
        <strain evidence="1">QJT</strain>
        <tissue evidence="1">Leaf</tissue>
    </source>
</reference>
<comment type="caution">
    <text evidence="1">The sequence shown here is derived from an EMBL/GenBank/DDBJ whole genome shotgun (WGS) entry which is preliminary data.</text>
</comment>
<organism evidence="1 2">
    <name type="scientific">Stephania japonica</name>
    <dbReference type="NCBI Taxonomy" id="461633"/>
    <lineage>
        <taxon>Eukaryota</taxon>
        <taxon>Viridiplantae</taxon>
        <taxon>Streptophyta</taxon>
        <taxon>Embryophyta</taxon>
        <taxon>Tracheophyta</taxon>
        <taxon>Spermatophyta</taxon>
        <taxon>Magnoliopsida</taxon>
        <taxon>Ranunculales</taxon>
        <taxon>Menispermaceae</taxon>
        <taxon>Menispermoideae</taxon>
        <taxon>Cissampelideae</taxon>
        <taxon>Stephania</taxon>
    </lineage>
</organism>
<proteinExistence type="predicted"/>
<dbReference type="Proteomes" id="UP001417504">
    <property type="component" value="Unassembled WGS sequence"/>
</dbReference>
<gene>
    <name evidence="1" type="ORF">Sjap_015184</name>
</gene>
<keyword evidence="2" id="KW-1185">Reference proteome</keyword>
<evidence type="ECO:0000313" key="1">
    <source>
        <dbReference type="EMBL" id="KAK9116237.1"/>
    </source>
</evidence>
<dbReference type="EMBL" id="JBBNAE010000006">
    <property type="protein sequence ID" value="KAK9116237.1"/>
    <property type="molecule type" value="Genomic_DNA"/>
</dbReference>
<name>A0AAP0IKI8_9MAGN</name>
<evidence type="ECO:0000313" key="2">
    <source>
        <dbReference type="Proteomes" id="UP001417504"/>
    </source>
</evidence>
<sequence length="67" mass="8115">MIDCIKRKMRWNFIRNISLGWMLKKRKNAREIEDHEQEHIATQFLIWDLSSHPFDERGANFGTIDRA</sequence>
<accession>A0AAP0IKI8</accession>
<protein>
    <submittedName>
        <fullName evidence="1">Uncharacterized protein</fullName>
    </submittedName>
</protein>
<dbReference type="AlphaFoldDB" id="A0AAP0IKI8"/>